<keyword evidence="1" id="KW-1133">Transmembrane helix</keyword>
<feature type="transmembrane region" description="Helical" evidence="1">
    <location>
        <begin position="15"/>
        <end position="35"/>
    </location>
</feature>
<organism evidence="2">
    <name type="scientific">Zea mays</name>
    <name type="common">Maize</name>
    <dbReference type="NCBI Taxonomy" id="4577"/>
    <lineage>
        <taxon>Eukaryota</taxon>
        <taxon>Viridiplantae</taxon>
        <taxon>Streptophyta</taxon>
        <taxon>Embryophyta</taxon>
        <taxon>Tracheophyta</taxon>
        <taxon>Spermatophyta</taxon>
        <taxon>Magnoliopsida</taxon>
        <taxon>Liliopsida</taxon>
        <taxon>Poales</taxon>
        <taxon>Poaceae</taxon>
        <taxon>PACMAD clade</taxon>
        <taxon>Panicoideae</taxon>
        <taxon>Andropogonodae</taxon>
        <taxon>Andropogoneae</taxon>
        <taxon>Tripsacinae</taxon>
        <taxon>Zea</taxon>
    </lineage>
</organism>
<name>C0HDW2_MAIZE</name>
<reference evidence="2" key="2">
    <citation type="submission" date="2012-06" db="EMBL/GenBank/DDBJ databases">
        <authorList>
            <person name="Yu Y."/>
            <person name="Currie J."/>
            <person name="Lomeli R."/>
            <person name="Angelova A."/>
            <person name="Collura K."/>
            <person name="Wissotski M."/>
            <person name="Campos D."/>
            <person name="Kudrna D."/>
            <person name="Golser W."/>
            <person name="Ashely E."/>
            <person name="Descour A."/>
            <person name="Fernandes J."/>
            <person name="Soderlund C."/>
            <person name="Walbot V."/>
        </authorList>
    </citation>
    <scope>NUCLEOTIDE SEQUENCE</scope>
    <source>
        <strain evidence="2">B73</strain>
    </source>
</reference>
<dbReference type="EMBL" id="BT060518">
    <property type="protein sequence ID" value="ACN25215.1"/>
    <property type="molecule type" value="mRNA"/>
</dbReference>
<dbReference type="AlphaFoldDB" id="C0HDW2"/>
<reference evidence="2" key="1">
    <citation type="journal article" date="2009" name="PLoS Genet.">
        <title>Sequencing, mapping, and analysis of 27,455 maize full-length cDNAs.</title>
        <authorList>
            <person name="Soderlund C."/>
            <person name="Descour A."/>
            <person name="Kudrna D."/>
            <person name="Bomhoff M."/>
            <person name="Boyd L."/>
            <person name="Currie J."/>
            <person name="Angelova A."/>
            <person name="Collura K."/>
            <person name="Wissotski M."/>
            <person name="Ashley E."/>
            <person name="Morrow D."/>
            <person name="Fernandes J."/>
            <person name="Walbot V."/>
            <person name="Yu Y."/>
        </authorList>
    </citation>
    <scope>NUCLEOTIDE SEQUENCE</scope>
    <source>
        <strain evidence="2">B73</strain>
    </source>
</reference>
<proteinExistence type="evidence at transcript level"/>
<keyword evidence="1" id="KW-0472">Membrane</keyword>
<sequence length="61" mass="7188">MEKPAKKEYYNRKGVFFVVLLQNCIICSSICYKLTSCKDVFFGIIYYCLWYNALPSLINKC</sequence>
<feature type="transmembrane region" description="Helical" evidence="1">
    <location>
        <begin position="41"/>
        <end position="58"/>
    </location>
</feature>
<accession>C0HDW2</accession>
<keyword evidence="1" id="KW-0812">Transmembrane</keyword>
<evidence type="ECO:0000256" key="1">
    <source>
        <dbReference type="SAM" id="Phobius"/>
    </source>
</evidence>
<evidence type="ECO:0000313" key="2">
    <source>
        <dbReference type="EMBL" id="ACN25215.1"/>
    </source>
</evidence>
<protein>
    <submittedName>
        <fullName evidence="2">Uncharacterized protein</fullName>
    </submittedName>
</protein>